<comment type="caution">
    <text evidence="1">The sequence shown here is derived from an EMBL/GenBank/DDBJ whole genome shotgun (WGS) entry which is preliminary data.</text>
</comment>
<evidence type="ECO:0000313" key="1">
    <source>
        <dbReference type="EMBL" id="KAK6757275.1"/>
    </source>
</evidence>
<organism evidence="1 2">
    <name type="scientific">Necator americanus</name>
    <name type="common">Human hookworm</name>
    <dbReference type="NCBI Taxonomy" id="51031"/>
    <lineage>
        <taxon>Eukaryota</taxon>
        <taxon>Metazoa</taxon>
        <taxon>Ecdysozoa</taxon>
        <taxon>Nematoda</taxon>
        <taxon>Chromadorea</taxon>
        <taxon>Rhabditida</taxon>
        <taxon>Rhabditina</taxon>
        <taxon>Rhabditomorpha</taxon>
        <taxon>Strongyloidea</taxon>
        <taxon>Ancylostomatidae</taxon>
        <taxon>Bunostominae</taxon>
        <taxon>Necator</taxon>
    </lineage>
</organism>
<sequence>MEIWQRYSKPMQLSFLDFEAAFDFPHRGRLLNASRPDRVPGKFVRLPDDMNQRTTAAVQTPAKNSRSVPCRYHTNTIRTSLDRSRVR</sequence>
<dbReference type="EMBL" id="JAVFWL010000005">
    <property type="protein sequence ID" value="KAK6757275.1"/>
    <property type="molecule type" value="Genomic_DNA"/>
</dbReference>
<protein>
    <submittedName>
        <fullName evidence="1">Uncharacterized protein</fullName>
    </submittedName>
</protein>
<proteinExistence type="predicted"/>
<evidence type="ECO:0000313" key="2">
    <source>
        <dbReference type="Proteomes" id="UP001303046"/>
    </source>
</evidence>
<reference evidence="1 2" key="1">
    <citation type="submission" date="2023-08" db="EMBL/GenBank/DDBJ databases">
        <title>A Necator americanus chromosomal reference genome.</title>
        <authorList>
            <person name="Ilik V."/>
            <person name="Petrzelkova K.J."/>
            <person name="Pardy F."/>
            <person name="Fuh T."/>
            <person name="Niatou-Singa F.S."/>
            <person name="Gouil Q."/>
            <person name="Baker L."/>
            <person name="Ritchie M.E."/>
            <person name="Jex A.R."/>
            <person name="Gazzola D."/>
            <person name="Li H."/>
            <person name="Toshio Fujiwara R."/>
            <person name="Zhan B."/>
            <person name="Aroian R.V."/>
            <person name="Pafco B."/>
            <person name="Schwarz E.M."/>
        </authorList>
    </citation>
    <scope>NUCLEOTIDE SEQUENCE [LARGE SCALE GENOMIC DNA]</scope>
    <source>
        <strain evidence="1 2">Aroian</strain>
        <tissue evidence="1">Whole animal</tissue>
    </source>
</reference>
<keyword evidence="2" id="KW-1185">Reference proteome</keyword>
<dbReference type="Proteomes" id="UP001303046">
    <property type="component" value="Unassembled WGS sequence"/>
</dbReference>
<name>A0ABR1E4T4_NECAM</name>
<gene>
    <name evidence="1" type="primary">Necator_chrV.g20020</name>
    <name evidence="1" type="ORF">RB195_015228</name>
</gene>
<accession>A0ABR1E4T4</accession>